<dbReference type="AlphaFoldDB" id="A0A0A7EMR0"/>
<sequence>MSKKAIVIGATGLVGSELIKLLCDNETISQVVVLARRPIAIKHAKIISHIIDFENLAANKQLFNGDMLFSCLGTTKKQAKTISAQRRVDLDYQLLAAKMAASNNVSHYLLVSSSAANSGSLSPYLKMKGELEEYVKQLPFQKISILQPSLLTGVRHTSRPLEELGSKILPFLCKLPWLKRYTPITGKQVAEKLVHVCQTQTENIAIYSLDELFNV</sequence>
<dbReference type="SUPFAM" id="SSF51735">
    <property type="entry name" value="NAD(P)-binding Rossmann-fold domains"/>
    <property type="match status" value="1"/>
</dbReference>
<feature type="domain" description="NAD(P)-binding" evidence="1">
    <location>
        <begin position="9"/>
        <end position="155"/>
    </location>
</feature>
<evidence type="ECO:0000313" key="2">
    <source>
        <dbReference type="EMBL" id="AIY67361.1"/>
    </source>
</evidence>
<keyword evidence="3" id="KW-1185">Reference proteome</keyword>
<dbReference type="Pfam" id="PF13460">
    <property type="entry name" value="NAD_binding_10"/>
    <property type="match status" value="1"/>
</dbReference>
<dbReference type="InterPro" id="IPR016040">
    <property type="entry name" value="NAD(P)-bd_dom"/>
</dbReference>
<dbReference type="STRING" id="1348114.OM33_20210"/>
<dbReference type="PANTHER" id="PTHR14097">
    <property type="entry name" value="OXIDOREDUCTASE HTATIP2"/>
    <property type="match status" value="1"/>
</dbReference>
<protein>
    <submittedName>
        <fullName evidence="2">NADH dehydrogenase</fullName>
    </submittedName>
</protein>
<organism evidence="2 3">
    <name type="scientific">Pseudoalteromonas piratica</name>
    <dbReference type="NCBI Taxonomy" id="1348114"/>
    <lineage>
        <taxon>Bacteria</taxon>
        <taxon>Pseudomonadati</taxon>
        <taxon>Pseudomonadota</taxon>
        <taxon>Gammaproteobacteria</taxon>
        <taxon>Alteromonadales</taxon>
        <taxon>Pseudoalteromonadaceae</taxon>
        <taxon>Pseudoalteromonas</taxon>
    </lineage>
</organism>
<dbReference type="PANTHER" id="PTHR14097:SF7">
    <property type="entry name" value="OXIDOREDUCTASE HTATIP2"/>
    <property type="match status" value="1"/>
</dbReference>
<reference evidence="2 3" key="1">
    <citation type="submission" date="2014-11" db="EMBL/GenBank/DDBJ databases">
        <title>Complete Genome Sequence of Pseudoalteromonas sp. Strain OCN003 Isolated from Kaneohe Bay, Oahu, Hawaii.</title>
        <authorList>
            <person name="Beurmann S."/>
            <person name="Videau P."/>
            <person name="Ushijima B."/>
            <person name="Smith A.M."/>
            <person name="Aeby G.S."/>
            <person name="Callahan S.M."/>
            <person name="Belcaid M."/>
        </authorList>
    </citation>
    <scope>NUCLEOTIDE SEQUENCE [LARGE SCALE GENOMIC DNA]</scope>
    <source>
        <strain evidence="2 3">OCN003</strain>
    </source>
</reference>
<evidence type="ECO:0000259" key="1">
    <source>
        <dbReference type="Pfam" id="PF13460"/>
    </source>
</evidence>
<dbReference type="OrthoDB" id="9798632at2"/>
<dbReference type="HOGENOM" id="CLU_071330_2_2_6"/>
<dbReference type="Proteomes" id="UP000030341">
    <property type="component" value="Chromosome 2"/>
</dbReference>
<evidence type="ECO:0000313" key="3">
    <source>
        <dbReference type="Proteomes" id="UP000030341"/>
    </source>
</evidence>
<dbReference type="KEGG" id="pseo:OM33_20210"/>
<accession>A0A0A7EMR0</accession>
<dbReference type="EMBL" id="CP009889">
    <property type="protein sequence ID" value="AIY67361.1"/>
    <property type="molecule type" value="Genomic_DNA"/>
</dbReference>
<dbReference type="eggNOG" id="COG0702">
    <property type="taxonomic scope" value="Bacteria"/>
</dbReference>
<name>A0A0A7EMR0_9GAMM</name>
<gene>
    <name evidence="2" type="ORF">OM33_20210</name>
</gene>
<dbReference type="InterPro" id="IPR036291">
    <property type="entry name" value="NAD(P)-bd_dom_sf"/>
</dbReference>
<proteinExistence type="predicted"/>
<dbReference type="Gene3D" id="3.40.50.720">
    <property type="entry name" value="NAD(P)-binding Rossmann-like Domain"/>
    <property type="match status" value="1"/>
</dbReference>
<dbReference type="RefSeq" id="WP_040136288.1">
    <property type="nucleotide sequence ID" value="NZ_CP009889.1"/>
</dbReference>